<proteinExistence type="predicted"/>
<dbReference type="Gene3D" id="3.10.450.50">
    <property type="match status" value="1"/>
</dbReference>
<sequence length="149" mass="16861">MTPRELALAVHDIWNTGDLDRIPRVYAEDFLAHWPPSSETPERRGLDGVVYGVKRIRTAFPDWFERVDDVLVDGDRVAVRYTSTGTHQGAFWGLAPTGARIEVREMSIYRVADGRIAEQWCLFDELARLQQLGVGADILADLLNRRPVA</sequence>
<organism evidence="1 2">
    <name type="scientific">Peiella sedimenti</name>
    <dbReference type="NCBI Taxonomy" id="3061083"/>
    <lineage>
        <taxon>Bacteria</taxon>
        <taxon>Pseudomonadati</taxon>
        <taxon>Pseudomonadota</taxon>
        <taxon>Alphaproteobacteria</taxon>
        <taxon>Caulobacterales</taxon>
        <taxon>Caulobacteraceae</taxon>
        <taxon>Peiella</taxon>
    </lineage>
</organism>
<dbReference type="InterPro" id="IPR009959">
    <property type="entry name" value="Cyclase_SnoaL-like"/>
</dbReference>
<dbReference type="SUPFAM" id="SSF54427">
    <property type="entry name" value="NTF2-like"/>
    <property type="match status" value="1"/>
</dbReference>
<dbReference type="RefSeq" id="WP_302108877.1">
    <property type="nucleotide sequence ID" value="NZ_JAUKTR010000001.1"/>
</dbReference>
<evidence type="ECO:0000313" key="2">
    <source>
        <dbReference type="Proteomes" id="UP001169063"/>
    </source>
</evidence>
<dbReference type="Proteomes" id="UP001169063">
    <property type="component" value="Unassembled WGS sequence"/>
</dbReference>
<dbReference type="PANTHER" id="PTHR38436">
    <property type="entry name" value="POLYKETIDE CYCLASE SNOAL-LIKE DOMAIN"/>
    <property type="match status" value="1"/>
</dbReference>
<gene>
    <name evidence="1" type="ORF">Q0812_03365</name>
</gene>
<accession>A0ABT8SIS0</accession>
<keyword evidence="2" id="KW-1185">Reference proteome</keyword>
<dbReference type="Pfam" id="PF07366">
    <property type="entry name" value="SnoaL"/>
    <property type="match status" value="1"/>
</dbReference>
<reference evidence="1" key="1">
    <citation type="submission" date="2023-07" db="EMBL/GenBank/DDBJ databases">
        <title>Brevundimonas soil sp. nov., isolated from the soil of chemical plant.</title>
        <authorList>
            <person name="Wu N."/>
        </authorList>
    </citation>
    <scope>NUCLEOTIDE SEQUENCE</scope>
    <source>
        <strain evidence="1">XZ-24</strain>
    </source>
</reference>
<name>A0ABT8SIS0_9CAUL</name>
<dbReference type="EMBL" id="JAUKTR010000001">
    <property type="protein sequence ID" value="MDO1558465.1"/>
    <property type="molecule type" value="Genomic_DNA"/>
</dbReference>
<protein>
    <submittedName>
        <fullName evidence="1">Ester cyclase</fullName>
    </submittedName>
</protein>
<dbReference type="PANTHER" id="PTHR38436:SF1">
    <property type="entry name" value="ESTER CYCLASE"/>
    <property type="match status" value="1"/>
</dbReference>
<comment type="caution">
    <text evidence="1">The sequence shown here is derived from an EMBL/GenBank/DDBJ whole genome shotgun (WGS) entry which is preliminary data.</text>
</comment>
<dbReference type="InterPro" id="IPR032710">
    <property type="entry name" value="NTF2-like_dom_sf"/>
</dbReference>
<evidence type="ECO:0000313" key="1">
    <source>
        <dbReference type="EMBL" id="MDO1558465.1"/>
    </source>
</evidence>